<name>A0A3S9UPX6_9CAUD</name>
<keyword evidence="2" id="KW-1185">Reference proteome</keyword>
<dbReference type="RefSeq" id="YP_009818686.1">
    <property type="nucleotide sequence ID" value="NC_048141.1"/>
</dbReference>
<evidence type="ECO:0000313" key="1">
    <source>
        <dbReference type="EMBL" id="AZS12346.1"/>
    </source>
</evidence>
<protein>
    <submittedName>
        <fullName evidence="1">Uncharacterized protein</fullName>
    </submittedName>
</protein>
<sequence>MARKGYNIRLVCAESGCNYTTYTTADTRREETDIRRRYAEKPYRCVRHTHPEEVLSGTNRERSTVLVAGKSEKYPHLDHLYWGKGPGFVSGPGFKAYAEDFPEGTKLIISARIELPEAGGSDVG</sequence>
<dbReference type="KEGG" id="vg:55010030"/>
<reference evidence="1 2" key="1">
    <citation type="submission" date="2018-12" db="EMBL/GenBank/DDBJ databases">
        <authorList>
            <person name="Schwell I.Y."/>
            <person name="Nasser A.S."/>
            <person name="Makara A.R."/>
            <person name="Candra L.M."/>
            <person name="Okorie E.C."/>
            <person name="Grossman C.A."/>
            <person name="Agarwal Y.D."/>
            <person name="Houseworth C.D."/>
            <person name="Aull H.G."/>
            <person name="Bortz R.L."/>
            <person name="Warner M.H."/>
            <person name="Garlena R.A."/>
            <person name="Russell D.A."/>
            <person name="Pope W.H."/>
            <person name="Jacobs-Sera D."/>
            <person name="Hatfull G.F."/>
        </authorList>
    </citation>
    <scope>NUCLEOTIDE SEQUENCE [LARGE SCALE GENOMIC DNA]</scope>
</reference>
<dbReference type="Proteomes" id="UP000287034">
    <property type="component" value="Segment"/>
</dbReference>
<gene>
    <name evidence="1" type="primary">70</name>
    <name evidence="1" type="ORF">SEA_KENNA_70</name>
</gene>
<organism evidence="1 2">
    <name type="scientific">Gordonia phage Kenna</name>
    <dbReference type="NCBI Taxonomy" id="2499025"/>
    <lineage>
        <taxon>Viruses</taxon>
        <taxon>Duplodnaviria</taxon>
        <taxon>Heunggongvirae</taxon>
        <taxon>Uroviricota</taxon>
        <taxon>Caudoviricetes</taxon>
        <taxon>Langleyhallvirinae</taxon>
        <taxon>Getalongvirus</taxon>
        <taxon>Getalongvirus kenna</taxon>
    </lineage>
</organism>
<proteinExistence type="predicted"/>
<dbReference type="GeneID" id="55010030"/>
<dbReference type="EMBL" id="MK279906">
    <property type="protein sequence ID" value="AZS12346.1"/>
    <property type="molecule type" value="Genomic_DNA"/>
</dbReference>
<evidence type="ECO:0000313" key="2">
    <source>
        <dbReference type="Proteomes" id="UP000287034"/>
    </source>
</evidence>
<accession>A0A3S9UPX6</accession>